<dbReference type="PROSITE" id="PS00678">
    <property type="entry name" value="WD_REPEATS_1"/>
    <property type="match status" value="1"/>
</dbReference>
<protein>
    <recommendedName>
        <fullName evidence="7">WD40 repeat domain-containing protein</fullName>
    </recommendedName>
</protein>
<dbReference type="Proteomes" id="UP000642094">
    <property type="component" value="Unassembled WGS sequence"/>
</dbReference>
<dbReference type="Gene3D" id="2.130.10.10">
    <property type="entry name" value="YVTN repeat-like/Quinoprotein amine dehydrogenase"/>
    <property type="match status" value="2"/>
</dbReference>
<dbReference type="PROSITE" id="PS50294">
    <property type="entry name" value="WD_REPEATS_REGION"/>
    <property type="match status" value="1"/>
</dbReference>
<dbReference type="InterPro" id="IPR001680">
    <property type="entry name" value="WD40_rpt"/>
</dbReference>
<dbReference type="InterPro" id="IPR015943">
    <property type="entry name" value="WD40/YVTN_repeat-like_dom_sf"/>
</dbReference>
<reference evidence="5 6" key="1">
    <citation type="journal article" date="2020" name="ISME J.">
        <title>Comparative genomics reveals insights into cyanobacterial evolution and habitat adaptation.</title>
        <authorList>
            <person name="Chen M.Y."/>
            <person name="Teng W.K."/>
            <person name="Zhao L."/>
            <person name="Hu C.X."/>
            <person name="Zhou Y.K."/>
            <person name="Han B.P."/>
            <person name="Song L.R."/>
            <person name="Shu W.S."/>
        </authorList>
    </citation>
    <scope>NUCLEOTIDE SEQUENCE [LARGE SCALE GENOMIC DNA]</scope>
    <source>
        <strain evidence="5 6">FACHB-723</strain>
    </source>
</reference>
<evidence type="ECO:0000256" key="3">
    <source>
        <dbReference type="PROSITE-ProRule" id="PRU00221"/>
    </source>
</evidence>
<dbReference type="PANTHER" id="PTHR22847">
    <property type="entry name" value="WD40 REPEAT PROTEIN"/>
    <property type="match status" value="1"/>
</dbReference>
<keyword evidence="1 3" id="KW-0853">WD repeat</keyword>
<feature type="repeat" description="WD" evidence="3">
    <location>
        <begin position="387"/>
        <end position="420"/>
    </location>
</feature>
<dbReference type="EMBL" id="JACJQB010000038">
    <property type="protein sequence ID" value="MBD2189412.1"/>
    <property type="molecule type" value="Genomic_DNA"/>
</dbReference>
<gene>
    <name evidence="5" type="ORF">H6F41_14845</name>
</gene>
<proteinExistence type="predicted"/>
<feature type="repeat" description="WD" evidence="3">
    <location>
        <begin position="638"/>
        <end position="666"/>
    </location>
</feature>
<dbReference type="RefSeq" id="WP_190404240.1">
    <property type="nucleotide sequence ID" value="NZ_JACJQB010000038.1"/>
</dbReference>
<feature type="transmembrane region" description="Helical" evidence="4">
    <location>
        <begin position="358"/>
        <end position="378"/>
    </location>
</feature>
<dbReference type="Pfam" id="PF00400">
    <property type="entry name" value="WD40"/>
    <property type="match status" value="2"/>
</dbReference>
<dbReference type="PANTHER" id="PTHR22847:SF637">
    <property type="entry name" value="WD REPEAT DOMAIN 5B"/>
    <property type="match status" value="1"/>
</dbReference>
<dbReference type="SMART" id="SM00320">
    <property type="entry name" value="WD40"/>
    <property type="match status" value="4"/>
</dbReference>
<dbReference type="InterPro" id="IPR036322">
    <property type="entry name" value="WD40_repeat_dom_sf"/>
</dbReference>
<keyword evidence="2" id="KW-0677">Repeat</keyword>
<evidence type="ECO:0000256" key="1">
    <source>
        <dbReference type="ARBA" id="ARBA00022574"/>
    </source>
</evidence>
<keyword evidence="4" id="KW-0472">Membrane</keyword>
<evidence type="ECO:0000256" key="4">
    <source>
        <dbReference type="SAM" id="Phobius"/>
    </source>
</evidence>
<comment type="caution">
    <text evidence="5">The sequence shown here is derived from an EMBL/GenBank/DDBJ whole genome shotgun (WGS) entry which is preliminary data.</text>
</comment>
<name>A0ABR7ZZS9_9CYAN</name>
<evidence type="ECO:0000256" key="2">
    <source>
        <dbReference type="ARBA" id="ARBA00022737"/>
    </source>
</evidence>
<dbReference type="InterPro" id="IPR019775">
    <property type="entry name" value="WD40_repeat_CS"/>
</dbReference>
<sequence>MSANQIGLEIPQKELNFKIGSTKNSFPVVVVNDSNQFASFQVELVAAGADTQDVGYEWYTISPDVSVKIPPGDLVEFVVSIIETPISGFTGMMNITVRAFSIELREENREVLRINLQEGAGRSILKAEIPSQKLQVIPLDDLEIPILITNPSQQNTNVTLRCLDLPDSWFPKGNTQQFTVKAGMQFRTAFICTLPFNEDAIAKSYPLTIDIVHTNGLPSQLKSNVEVLPKGDLTVICEPKLQTIPSKRPWKLWWKIWQASPAIFGLTAVNNSNLSQTINFDLENVNSSDYEDFSFEISPNDAEITPFGKTELQLRVDKARPWLGKVNKLNLLVKANWQDTRVNTIDEVQTIEVVVKPFIPLFWAILTLVILFLLLGWLSNFNPNNPFPAHQGAVTSVRFDGTGNRAMSSSNDRTIRLWDVGGFSNPFEGFDRGTVTEAPKAIRTVQYRPVQNDLVALGLENGEIQILDYQAKNKQPIATFINQADDRVFGLEYTLDARTLFSGHGSGTVLRWDLQNLFTNPPTQPSQVKKFDFAINAIAMVGQDDSTLAIAGRFNQLVLWNWRNDTVKTIEYPNRGGQDDYIQSIAVPDRNHNLLATGDNQGYMTVWDLRSCLSNNLQSNRPCQLVDAWKEAHGGKPVRAIAFSSQGCNLVSGGDDGQTKLWTFNTFGKRINDLNGKSLANSQASISAVDIHLDAKDILTISGTTEGRILARRTAQVAGLSCDPSSNR</sequence>
<organism evidence="5 6">
    <name type="scientific">Pseudanabaena mucicola FACHB-723</name>
    <dbReference type="NCBI Taxonomy" id="2692860"/>
    <lineage>
        <taxon>Bacteria</taxon>
        <taxon>Bacillati</taxon>
        <taxon>Cyanobacteriota</taxon>
        <taxon>Cyanophyceae</taxon>
        <taxon>Pseudanabaenales</taxon>
        <taxon>Pseudanabaenaceae</taxon>
        <taxon>Pseudanabaena</taxon>
    </lineage>
</organism>
<evidence type="ECO:0000313" key="5">
    <source>
        <dbReference type="EMBL" id="MBD2189412.1"/>
    </source>
</evidence>
<accession>A0ABR7ZZS9</accession>
<dbReference type="PROSITE" id="PS50082">
    <property type="entry name" value="WD_REPEATS_2"/>
    <property type="match status" value="2"/>
</dbReference>
<keyword evidence="6" id="KW-1185">Reference proteome</keyword>
<evidence type="ECO:0000313" key="6">
    <source>
        <dbReference type="Proteomes" id="UP000642094"/>
    </source>
</evidence>
<keyword evidence="4" id="KW-0812">Transmembrane</keyword>
<keyword evidence="4" id="KW-1133">Transmembrane helix</keyword>
<dbReference type="SUPFAM" id="SSF50978">
    <property type="entry name" value="WD40 repeat-like"/>
    <property type="match status" value="1"/>
</dbReference>
<evidence type="ECO:0008006" key="7">
    <source>
        <dbReference type="Google" id="ProtNLM"/>
    </source>
</evidence>